<evidence type="ECO:0000313" key="4">
    <source>
        <dbReference type="Proteomes" id="UP001204798"/>
    </source>
</evidence>
<organism evidence="3 4">
    <name type="scientific">Candidatus Fervidibacter sacchari</name>
    <dbReference type="NCBI Taxonomy" id="1448929"/>
    <lineage>
        <taxon>Bacteria</taxon>
        <taxon>Candidatus Fervidibacterota</taxon>
        <taxon>Candidatus Fervidibacter</taxon>
    </lineage>
</organism>
<keyword evidence="4" id="KW-1185">Reference proteome</keyword>
<name>A0ABT2EQ35_9BACT</name>
<dbReference type="RefSeq" id="WP_018196784.1">
    <property type="nucleotide sequence ID" value="NZ_CP130454.1"/>
</dbReference>
<protein>
    <submittedName>
        <fullName evidence="3">Tetratricopeptide (TPR) repeat protein</fullName>
    </submittedName>
</protein>
<evidence type="ECO:0000259" key="2">
    <source>
        <dbReference type="Pfam" id="PF13240"/>
    </source>
</evidence>
<proteinExistence type="predicted"/>
<feature type="compositionally biased region" description="Basic and acidic residues" evidence="1">
    <location>
        <begin position="154"/>
        <end position="164"/>
    </location>
</feature>
<gene>
    <name evidence="3" type="ORF">M2350_002459</name>
</gene>
<dbReference type="InterPro" id="IPR011990">
    <property type="entry name" value="TPR-like_helical_dom_sf"/>
</dbReference>
<sequence length="164" mass="18476">MKCPVCQTDLPNGAKFCPQCGAKVGEVEELNPALLALAEQYERRLRENPKDATTRFNLALTYIRLKQWGAAIQQLELVCQQEPDFPDAWFLLAVAYSNIGQKEKSRRLLSEFVRRFPDHPKATELRQRKFEAVDTYPSTSSKLLSQGGGGSDESVSKNEANTRL</sequence>
<dbReference type="InterPro" id="IPR019734">
    <property type="entry name" value="TPR_rpt"/>
</dbReference>
<dbReference type="EMBL" id="JANUCP010000004">
    <property type="protein sequence ID" value="MCS3920042.1"/>
    <property type="molecule type" value="Genomic_DNA"/>
</dbReference>
<accession>A0ABT2EQ35</accession>
<evidence type="ECO:0000256" key="1">
    <source>
        <dbReference type="SAM" id="MobiDB-lite"/>
    </source>
</evidence>
<evidence type="ECO:0000313" key="3">
    <source>
        <dbReference type="EMBL" id="MCS3920042.1"/>
    </source>
</evidence>
<dbReference type="SUPFAM" id="SSF48452">
    <property type="entry name" value="TPR-like"/>
    <property type="match status" value="1"/>
</dbReference>
<dbReference type="Pfam" id="PF13240">
    <property type="entry name" value="Zn_Ribbon_1"/>
    <property type="match status" value="1"/>
</dbReference>
<comment type="caution">
    <text evidence="3">The sequence shown here is derived from an EMBL/GenBank/DDBJ whole genome shotgun (WGS) entry which is preliminary data.</text>
</comment>
<dbReference type="SMART" id="SM00028">
    <property type="entry name" value="TPR"/>
    <property type="match status" value="2"/>
</dbReference>
<dbReference type="Proteomes" id="UP001204798">
    <property type="component" value="Unassembled WGS sequence"/>
</dbReference>
<feature type="domain" description="Zinc-ribbon" evidence="2">
    <location>
        <begin position="2"/>
        <end position="24"/>
    </location>
</feature>
<dbReference type="Gene3D" id="1.25.40.10">
    <property type="entry name" value="Tetratricopeptide repeat domain"/>
    <property type="match status" value="1"/>
</dbReference>
<dbReference type="Pfam" id="PF14559">
    <property type="entry name" value="TPR_19"/>
    <property type="match status" value="1"/>
</dbReference>
<reference evidence="3 4" key="1">
    <citation type="submission" date="2022-08" db="EMBL/GenBank/DDBJ databases">
        <title>Bacterial and archaeal communities from various locations to study Microbial Dark Matter (Phase II).</title>
        <authorList>
            <person name="Stepanauskas R."/>
        </authorList>
    </citation>
    <scope>NUCLEOTIDE SEQUENCE [LARGE SCALE GENOMIC DNA]</scope>
    <source>
        <strain evidence="3 4">PD1</strain>
    </source>
</reference>
<dbReference type="InterPro" id="IPR026870">
    <property type="entry name" value="Zinc_ribbon_dom"/>
</dbReference>
<feature type="region of interest" description="Disordered" evidence="1">
    <location>
        <begin position="136"/>
        <end position="164"/>
    </location>
</feature>